<dbReference type="PRINTS" id="PR00178">
    <property type="entry name" value="FATTYACIDBP"/>
</dbReference>
<evidence type="ECO:0008006" key="5">
    <source>
        <dbReference type="Google" id="ProtNLM"/>
    </source>
</evidence>
<dbReference type="EMBL" id="AMQN01002621">
    <property type="status" value="NOT_ANNOTATED_CDS"/>
    <property type="molecule type" value="Genomic_DNA"/>
</dbReference>
<evidence type="ECO:0000256" key="1">
    <source>
        <dbReference type="ARBA" id="ARBA00008390"/>
    </source>
</evidence>
<dbReference type="SUPFAM" id="SSF50814">
    <property type="entry name" value="Lipocalins"/>
    <property type="match status" value="1"/>
</dbReference>
<keyword evidence="4" id="KW-1185">Reference proteome</keyword>
<dbReference type="STRING" id="283909.R7TID2"/>
<dbReference type="OMA" id="HIECTIT"/>
<reference evidence="4" key="1">
    <citation type="submission" date="2012-12" db="EMBL/GenBank/DDBJ databases">
        <authorList>
            <person name="Hellsten U."/>
            <person name="Grimwood J."/>
            <person name="Chapman J.A."/>
            <person name="Shapiro H."/>
            <person name="Aerts A."/>
            <person name="Otillar R.P."/>
            <person name="Terry A.Y."/>
            <person name="Boore J.L."/>
            <person name="Simakov O."/>
            <person name="Marletaz F."/>
            <person name="Cho S.-J."/>
            <person name="Edsinger-Gonzales E."/>
            <person name="Havlak P."/>
            <person name="Kuo D.-H."/>
            <person name="Larsson T."/>
            <person name="Lv J."/>
            <person name="Arendt D."/>
            <person name="Savage R."/>
            <person name="Osoegawa K."/>
            <person name="de Jong P."/>
            <person name="Lindberg D.R."/>
            <person name="Seaver E.C."/>
            <person name="Weisblat D.A."/>
            <person name="Putnam N.H."/>
            <person name="Grigoriev I.V."/>
            <person name="Rokhsar D.S."/>
        </authorList>
    </citation>
    <scope>NUCLEOTIDE SEQUENCE</scope>
    <source>
        <strain evidence="4">I ESC-2004</strain>
    </source>
</reference>
<dbReference type="EnsemblMetazoa" id="CapteT227067">
    <property type="protein sequence ID" value="CapteP227067"/>
    <property type="gene ID" value="CapteG227067"/>
</dbReference>
<dbReference type="InterPro" id="IPR012674">
    <property type="entry name" value="Calycin"/>
</dbReference>
<reference evidence="3" key="3">
    <citation type="submission" date="2015-06" db="UniProtKB">
        <authorList>
            <consortium name="EnsemblMetazoa"/>
        </authorList>
    </citation>
    <scope>IDENTIFICATION</scope>
</reference>
<dbReference type="InterPro" id="IPR000463">
    <property type="entry name" value="Fatty_acid-bd"/>
</dbReference>
<evidence type="ECO:0000313" key="3">
    <source>
        <dbReference type="EnsemblMetazoa" id="CapteP227067"/>
    </source>
</evidence>
<dbReference type="InterPro" id="IPR031259">
    <property type="entry name" value="ILBP"/>
</dbReference>
<dbReference type="CDD" id="cd00742">
    <property type="entry name" value="FABP"/>
    <property type="match status" value="1"/>
</dbReference>
<evidence type="ECO:0000313" key="4">
    <source>
        <dbReference type="Proteomes" id="UP000014760"/>
    </source>
</evidence>
<dbReference type="Pfam" id="PF14651">
    <property type="entry name" value="Lipocalin_7"/>
    <property type="match status" value="1"/>
</dbReference>
<proteinExistence type="inferred from homology"/>
<dbReference type="Proteomes" id="UP000014760">
    <property type="component" value="Unassembled WGS sequence"/>
</dbReference>
<dbReference type="GO" id="GO:0008289">
    <property type="term" value="F:lipid binding"/>
    <property type="evidence" value="ECO:0007669"/>
    <property type="project" value="UniProtKB-KW"/>
</dbReference>
<sequence length="139" mass="14848">MSGLNGRWKLVAVDNFDAYQKAIGVNDEQRALGNQLLATPGAMEEEFCFTATTGKRTIYAGGQTKGGKEFPLGVEFEAPTLDGRKSKVKVVAESATKVVRYDSYDNGVSGTMTTELVGDELKTVLCAGGVTSVRTMKKA</sequence>
<dbReference type="HOGENOM" id="CLU_113772_0_0_1"/>
<dbReference type="EMBL" id="KB309694">
    <property type="protein sequence ID" value="ELT93603.1"/>
    <property type="molecule type" value="Genomic_DNA"/>
</dbReference>
<accession>R7TID2</accession>
<dbReference type="Gene3D" id="2.40.128.20">
    <property type="match status" value="1"/>
</dbReference>
<reference evidence="2 4" key="2">
    <citation type="journal article" date="2013" name="Nature">
        <title>Insights into bilaterian evolution from three spiralian genomes.</title>
        <authorList>
            <person name="Simakov O."/>
            <person name="Marletaz F."/>
            <person name="Cho S.J."/>
            <person name="Edsinger-Gonzales E."/>
            <person name="Havlak P."/>
            <person name="Hellsten U."/>
            <person name="Kuo D.H."/>
            <person name="Larsson T."/>
            <person name="Lv J."/>
            <person name="Arendt D."/>
            <person name="Savage R."/>
            <person name="Osoegawa K."/>
            <person name="de Jong P."/>
            <person name="Grimwood J."/>
            <person name="Chapman J.A."/>
            <person name="Shapiro H."/>
            <person name="Aerts A."/>
            <person name="Otillar R.P."/>
            <person name="Terry A.Y."/>
            <person name="Boore J.L."/>
            <person name="Grigoriev I.V."/>
            <person name="Lindberg D.R."/>
            <person name="Seaver E.C."/>
            <person name="Weisblat D.A."/>
            <person name="Putnam N.H."/>
            <person name="Rokhsar D.S."/>
        </authorList>
    </citation>
    <scope>NUCLEOTIDE SEQUENCE</scope>
    <source>
        <strain evidence="2 4">I ESC-2004</strain>
    </source>
</reference>
<organism evidence="2">
    <name type="scientific">Capitella teleta</name>
    <name type="common">Polychaete worm</name>
    <dbReference type="NCBI Taxonomy" id="283909"/>
    <lineage>
        <taxon>Eukaryota</taxon>
        <taxon>Metazoa</taxon>
        <taxon>Spiralia</taxon>
        <taxon>Lophotrochozoa</taxon>
        <taxon>Annelida</taxon>
        <taxon>Polychaeta</taxon>
        <taxon>Sedentaria</taxon>
        <taxon>Scolecida</taxon>
        <taxon>Capitellidae</taxon>
        <taxon>Capitella</taxon>
    </lineage>
</organism>
<evidence type="ECO:0000313" key="2">
    <source>
        <dbReference type="EMBL" id="ELT93603.1"/>
    </source>
</evidence>
<dbReference type="AlphaFoldDB" id="R7TID2"/>
<name>R7TID2_CAPTE</name>
<dbReference type="OrthoDB" id="412780at2759"/>
<gene>
    <name evidence="2" type="ORF">CAPTEDRAFT_227067</name>
</gene>
<dbReference type="PANTHER" id="PTHR11955">
    <property type="entry name" value="FATTY ACID BINDING PROTEIN"/>
    <property type="match status" value="1"/>
</dbReference>
<protein>
    <recommendedName>
        <fullName evidence="5">Cytosolic fatty-acid binding proteins domain-containing protein</fullName>
    </recommendedName>
</protein>
<comment type="similarity">
    <text evidence="1">Belongs to the calycin superfamily. Fatty-acid binding protein (FABP) family.</text>
</comment>